<evidence type="ECO:0000256" key="6">
    <source>
        <dbReference type="ARBA" id="ARBA00023136"/>
    </source>
</evidence>
<comment type="caution">
    <text evidence="10">The sequence shown here is derived from an EMBL/GenBank/DDBJ whole genome shotgun (WGS) entry which is preliminary data.</text>
</comment>
<keyword evidence="3" id="KW-1003">Cell membrane</keyword>
<evidence type="ECO:0000256" key="7">
    <source>
        <dbReference type="SAM" id="Phobius"/>
    </source>
</evidence>
<dbReference type="InterPro" id="IPR010920">
    <property type="entry name" value="LSM_dom_sf"/>
</dbReference>
<organism evidence="10 11">
    <name type="scientific">Fibrella forsythiae</name>
    <dbReference type="NCBI Taxonomy" id="2817061"/>
    <lineage>
        <taxon>Bacteria</taxon>
        <taxon>Pseudomonadati</taxon>
        <taxon>Bacteroidota</taxon>
        <taxon>Cytophagia</taxon>
        <taxon>Cytophagales</taxon>
        <taxon>Spirosomataceae</taxon>
        <taxon>Fibrella</taxon>
    </lineage>
</organism>
<proteinExistence type="inferred from homology"/>
<dbReference type="PANTHER" id="PTHR30221">
    <property type="entry name" value="SMALL-CONDUCTANCE MECHANOSENSITIVE CHANNEL"/>
    <property type="match status" value="1"/>
</dbReference>
<evidence type="ECO:0000256" key="2">
    <source>
        <dbReference type="ARBA" id="ARBA00008017"/>
    </source>
</evidence>
<dbReference type="SUPFAM" id="SSF50182">
    <property type="entry name" value="Sm-like ribonucleoproteins"/>
    <property type="match status" value="1"/>
</dbReference>
<protein>
    <submittedName>
        <fullName evidence="10">Mechanosensitive ion channel</fullName>
    </submittedName>
</protein>
<dbReference type="EMBL" id="JAFMYW010000001">
    <property type="protein sequence ID" value="MBO0948152.1"/>
    <property type="molecule type" value="Genomic_DNA"/>
</dbReference>
<accession>A0ABS3JGY2</accession>
<dbReference type="SUPFAM" id="SSF82689">
    <property type="entry name" value="Mechanosensitive channel protein MscS (YggB), C-terminal domain"/>
    <property type="match status" value="1"/>
</dbReference>
<dbReference type="SUPFAM" id="SSF82861">
    <property type="entry name" value="Mechanosensitive channel protein MscS (YggB), transmembrane region"/>
    <property type="match status" value="1"/>
</dbReference>
<evidence type="ECO:0000313" key="11">
    <source>
        <dbReference type="Proteomes" id="UP000664628"/>
    </source>
</evidence>
<reference evidence="10 11" key="1">
    <citation type="submission" date="2021-03" db="EMBL/GenBank/DDBJ databases">
        <title>Fibrella sp. HMF5405 genome sequencing and assembly.</title>
        <authorList>
            <person name="Kang H."/>
            <person name="Kim H."/>
            <person name="Bae S."/>
            <person name="Joh K."/>
        </authorList>
    </citation>
    <scope>NUCLEOTIDE SEQUENCE [LARGE SCALE GENOMIC DNA]</scope>
    <source>
        <strain evidence="10 11">HMF5405</strain>
    </source>
</reference>
<dbReference type="InterPro" id="IPR011066">
    <property type="entry name" value="MscS_channel_C_sf"/>
</dbReference>
<dbReference type="InterPro" id="IPR011014">
    <property type="entry name" value="MscS_channel_TM-2"/>
</dbReference>
<dbReference type="RefSeq" id="WP_207328065.1">
    <property type="nucleotide sequence ID" value="NZ_JAFMYW010000001.1"/>
</dbReference>
<comment type="similarity">
    <text evidence="2">Belongs to the MscS (TC 1.A.23) family.</text>
</comment>
<keyword evidence="5 7" id="KW-1133">Transmembrane helix</keyword>
<feature type="transmembrane region" description="Helical" evidence="7">
    <location>
        <begin position="59"/>
        <end position="81"/>
    </location>
</feature>
<dbReference type="InterPro" id="IPR023408">
    <property type="entry name" value="MscS_beta-dom_sf"/>
</dbReference>
<evidence type="ECO:0000256" key="1">
    <source>
        <dbReference type="ARBA" id="ARBA00004651"/>
    </source>
</evidence>
<dbReference type="Pfam" id="PF00924">
    <property type="entry name" value="MS_channel_2nd"/>
    <property type="match status" value="1"/>
</dbReference>
<feature type="domain" description="Mechanosensitive ion channel transmembrane helices 2/3" evidence="9">
    <location>
        <begin position="64"/>
        <end position="103"/>
    </location>
</feature>
<dbReference type="InterPro" id="IPR006685">
    <property type="entry name" value="MscS_channel_2nd"/>
</dbReference>
<dbReference type="Gene3D" id="3.30.70.100">
    <property type="match status" value="1"/>
</dbReference>
<dbReference type="Gene3D" id="1.10.287.1260">
    <property type="match status" value="1"/>
</dbReference>
<gene>
    <name evidence="10" type="ORF">J2I46_06130</name>
</gene>
<evidence type="ECO:0000313" key="10">
    <source>
        <dbReference type="EMBL" id="MBO0948152.1"/>
    </source>
</evidence>
<dbReference type="Pfam" id="PF21088">
    <property type="entry name" value="MS_channel_1st"/>
    <property type="match status" value="1"/>
</dbReference>
<keyword evidence="4 7" id="KW-0812">Transmembrane</keyword>
<dbReference type="PANTHER" id="PTHR30221:SF1">
    <property type="entry name" value="SMALL-CONDUCTANCE MECHANOSENSITIVE CHANNEL"/>
    <property type="match status" value="1"/>
</dbReference>
<keyword evidence="6 7" id="KW-0472">Membrane</keyword>
<feature type="transmembrane region" description="Helical" evidence="7">
    <location>
        <begin position="87"/>
        <end position="118"/>
    </location>
</feature>
<comment type="subcellular location">
    <subcellularLocation>
        <location evidence="1">Cell membrane</location>
        <topology evidence="1">Multi-pass membrane protein</topology>
    </subcellularLocation>
</comment>
<dbReference type="Gene3D" id="2.30.30.60">
    <property type="match status" value="1"/>
</dbReference>
<dbReference type="InterPro" id="IPR049142">
    <property type="entry name" value="MS_channel_1st"/>
</dbReference>
<sequence length="273" mass="29495">MNDLTHLSTTLSAHLTQYGWQLLMAGLMAAGGLWLIKLVTQAIGRLMNRQGIERDVQPFLLATLRIGLRVALLLSVLSALGVETSSFVAVIGAAGLAVGLALQNSLANFAGGLLLLAFKPFRVGDLIAVQGFTGYVEAVHLFNTILITSDNRTLTLPNNSITTNSITNYTLLGTLRVDAQFQVDRDYDIDQVRGVIEHALTTATHLLPDHHHEVLLSKLTADALQFDVRVWINAASVEEAPFVVQEAVARAFARHKITGPRNVVEIGSRVTAG</sequence>
<keyword evidence="11" id="KW-1185">Reference proteome</keyword>
<feature type="transmembrane region" description="Helical" evidence="7">
    <location>
        <begin position="20"/>
        <end position="39"/>
    </location>
</feature>
<name>A0ABS3JGY2_9BACT</name>
<feature type="domain" description="Mechanosensitive ion channel MscS" evidence="8">
    <location>
        <begin position="104"/>
        <end position="170"/>
    </location>
</feature>
<dbReference type="InterPro" id="IPR045275">
    <property type="entry name" value="MscS_archaea/bacteria_type"/>
</dbReference>
<evidence type="ECO:0000256" key="5">
    <source>
        <dbReference type="ARBA" id="ARBA00022989"/>
    </source>
</evidence>
<evidence type="ECO:0000256" key="4">
    <source>
        <dbReference type="ARBA" id="ARBA00022692"/>
    </source>
</evidence>
<evidence type="ECO:0000259" key="9">
    <source>
        <dbReference type="Pfam" id="PF21088"/>
    </source>
</evidence>
<dbReference type="Proteomes" id="UP000664628">
    <property type="component" value="Unassembled WGS sequence"/>
</dbReference>
<evidence type="ECO:0000259" key="8">
    <source>
        <dbReference type="Pfam" id="PF00924"/>
    </source>
</evidence>
<evidence type="ECO:0000256" key="3">
    <source>
        <dbReference type="ARBA" id="ARBA00022475"/>
    </source>
</evidence>